<dbReference type="Proteomes" id="UP000190312">
    <property type="component" value="Unassembled WGS sequence"/>
</dbReference>
<evidence type="ECO:0008006" key="4">
    <source>
        <dbReference type="Google" id="ProtNLM"/>
    </source>
</evidence>
<dbReference type="PANTHER" id="PTHR36124:SF1">
    <property type="entry name" value="ER-BOUND OXYGENASE MPAB_MPAB'_RUBBER OXYGENASE CATALYTIC DOMAIN-CONTAINING PROTEIN"/>
    <property type="match status" value="1"/>
</dbReference>
<evidence type="ECO:0000256" key="1">
    <source>
        <dbReference type="SAM" id="Phobius"/>
    </source>
</evidence>
<dbReference type="EMBL" id="MKZY01000010">
    <property type="protein sequence ID" value="OOO04797.1"/>
    <property type="molecule type" value="Genomic_DNA"/>
</dbReference>
<keyword evidence="1" id="KW-1133">Transmembrane helix</keyword>
<dbReference type="OrthoDB" id="5428890at2759"/>
<keyword evidence="1" id="KW-0812">Transmembrane</keyword>
<evidence type="ECO:0000313" key="3">
    <source>
        <dbReference type="Proteomes" id="UP000190312"/>
    </source>
</evidence>
<feature type="transmembrane region" description="Helical" evidence="1">
    <location>
        <begin position="684"/>
        <end position="704"/>
    </location>
</feature>
<protein>
    <recommendedName>
        <fullName evidence="4">ER-bound oxygenase mpaB/mpaB'/Rubber oxygenase catalytic domain-containing protein</fullName>
    </recommendedName>
</protein>
<comment type="caution">
    <text evidence="2">The sequence shown here is derived from an EMBL/GenBank/DDBJ whole genome shotgun (WGS) entry which is preliminary data.</text>
</comment>
<sequence length="718" mass="82367">MFQIGLEYALFRTYAIPTISRVLLRKSDFASPKTWYKRYSDTVALMVEALANPPASRRGHEAIARVKYLHHAYRESGSIMEDDMLYTLGLLTIEPAKWIDRYEWDQTSQMEKCAMGTYWKSFGDAMEVSYDSLPSGKKGFKDGLQFFEEIEKWCRDYEIQAMPHHPPGISDLQDQLIRNVALNGVPKILHNLARNMILVLMDDQLRLSQPAPWVYALTHTVLVVRKYILRYLVLPRPLLFRQLRVNPDPEERSPHRVRIWEAYPYYVAPTLWNRWGPYAWITWAQGRPLPGDDGDRFMPCGFNTHHNPLDAAAHPSVITVFPACCQSSTQINPSMLWYRAWLSRRASQLSLDLSTAFPTLAEANKMIEGSSLLRVYLGVARMMKEGKALRVDDIVAQLQLSHIFRVVPVEQTCFQRVLVFTVLGWQTMLWEPIWDAANPTQMTVAQLMDGYESRTFMAYTQDHRCARLPMHEFLLGFGYLLPTKSTDRQSSESFATVHAKQFNMSLLATIGGIKIRWIDTLGAHLEFDNRTKTLFLFRFPSFCAANLEKDLSGEKWVPGVIHGCTAPAGDPTNWPTAEDVTSFLYEVLLSYRLLFGLSAKGRQFYHSIRPFSDLPPDQHDPLLGELCGSRTLTTVSLDHHKDVFSLVSDFPILQDRFEALQTHLACQKARGLIQLWRDKRSTEAWYTFWAVVLIGGVGLFLSFVQTVLQIMQVLYSIP</sequence>
<dbReference type="AlphaFoldDB" id="A0A1S9D6R7"/>
<gene>
    <name evidence="2" type="ORF">OAory_01111340</name>
</gene>
<evidence type="ECO:0000313" key="2">
    <source>
        <dbReference type="EMBL" id="OOO04797.1"/>
    </source>
</evidence>
<dbReference type="VEuPathDB" id="FungiDB:AO090001000410"/>
<dbReference type="InterPro" id="IPR046366">
    <property type="entry name" value="MPAB"/>
</dbReference>
<organism evidence="2 3">
    <name type="scientific">Aspergillus oryzae</name>
    <name type="common">Yellow koji mold</name>
    <dbReference type="NCBI Taxonomy" id="5062"/>
    <lineage>
        <taxon>Eukaryota</taxon>
        <taxon>Fungi</taxon>
        <taxon>Dikarya</taxon>
        <taxon>Ascomycota</taxon>
        <taxon>Pezizomycotina</taxon>
        <taxon>Eurotiomycetes</taxon>
        <taxon>Eurotiomycetidae</taxon>
        <taxon>Eurotiales</taxon>
        <taxon>Aspergillaceae</taxon>
        <taxon>Aspergillus</taxon>
        <taxon>Aspergillus subgen. Circumdati</taxon>
    </lineage>
</organism>
<reference evidence="2 3" key="1">
    <citation type="submission" date="2016-10" db="EMBL/GenBank/DDBJ databases">
        <title>Genome sequencing of Aspergillus oryzae BCC7051.</title>
        <authorList>
            <person name="Thammarongtham C."/>
            <person name="Vorapreeda T."/>
            <person name="Nookaew I."/>
            <person name="Srisuk T."/>
            <person name="Land M."/>
            <person name="Jeennor S."/>
            <person name="Laoteng K."/>
        </authorList>
    </citation>
    <scope>NUCLEOTIDE SEQUENCE [LARGE SCALE GENOMIC DNA]</scope>
    <source>
        <strain evidence="2 3">BCC7051</strain>
    </source>
</reference>
<keyword evidence="1" id="KW-0472">Membrane</keyword>
<accession>A0A1S9D6R7</accession>
<dbReference type="PANTHER" id="PTHR36124">
    <property type="match status" value="1"/>
</dbReference>
<dbReference type="eggNOG" id="ENOG502S1KN">
    <property type="taxonomic scope" value="Eukaryota"/>
</dbReference>
<proteinExistence type="predicted"/>
<dbReference type="GO" id="GO:0016491">
    <property type="term" value="F:oxidoreductase activity"/>
    <property type="evidence" value="ECO:0007669"/>
    <property type="project" value="InterPro"/>
</dbReference>
<name>A0A1S9D6R7_ASPOZ</name>